<dbReference type="SUPFAM" id="SSF56112">
    <property type="entry name" value="Protein kinase-like (PK-like)"/>
    <property type="match status" value="1"/>
</dbReference>
<dbReference type="InterPro" id="IPR011009">
    <property type="entry name" value="Kinase-like_dom_sf"/>
</dbReference>
<dbReference type="PRINTS" id="PR00109">
    <property type="entry name" value="TYRKINASE"/>
</dbReference>
<name>A0A2N0PTX5_9GLOM</name>
<dbReference type="AlphaFoldDB" id="A0A2N0PTX5"/>
<comment type="caution">
    <text evidence="2">The sequence shown here is derived from an EMBL/GenBank/DDBJ whole genome shotgun (WGS) entry which is preliminary data.</text>
</comment>
<dbReference type="InterPro" id="IPR051681">
    <property type="entry name" value="Ser/Thr_Kinases-Pseudokinases"/>
</dbReference>
<dbReference type="PANTHER" id="PTHR44329">
    <property type="entry name" value="SERINE/THREONINE-PROTEIN KINASE TNNI3K-RELATED"/>
    <property type="match status" value="1"/>
</dbReference>
<dbReference type="InterPro" id="IPR001245">
    <property type="entry name" value="Ser-Thr/Tyr_kinase_cat_dom"/>
</dbReference>
<keyword evidence="2" id="KW-0418">Kinase</keyword>
<accession>A0A2N0PTX5</accession>
<dbReference type="Gene3D" id="1.10.510.10">
    <property type="entry name" value="Transferase(Phosphotransferase) domain 1"/>
    <property type="match status" value="1"/>
</dbReference>
<reference evidence="2 3" key="2">
    <citation type="submission" date="2017-09" db="EMBL/GenBank/DDBJ databases">
        <title>Extensive intraspecific genome diversity in a model arbuscular mycorrhizal fungus.</title>
        <authorList>
            <person name="Chen E.C."/>
            <person name="Morin E."/>
            <person name="Beaudet D."/>
            <person name="Noel J."/>
            <person name="Ndikumana S."/>
            <person name="Charron P."/>
            <person name="St-Onge C."/>
            <person name="Giorgi J."/>
            <person name="Grigoriev I.V."/>
            <person name="Roux C."/>
            <person name="Martin F.M."/>
            <person name="Corradi N."/>
        </authorList>
    </citation>
    <scope>NUCLEOTIDE SEQUENCE [LARGE SCALE GENOMIC DNA]</scope>
    <source>
        <strain evidence="2 3">A5</strain>
    </source>
</reference>
<dbReference type="PROSITE" id="PS50011">
    <property type="entry name" value="PROTEIN_KINASE_DOM"/>
    <property type="match status" value="1"/>
</dbReference>
<dbReference type="InterPro" id="IPR000719">
    <property type="entry name" value="Prot_kinase_dom"/>
</dbReference>
<gene>
    <name evidence="2" type="ORF">RhiirA5_289006</name>
</gene>
<sequence length="203" mass="23654">MQYADSGNLRQYLKQKFLELTWDDKIKLAYQITEGIKYLQGENILHRDLHSGNIVIHRGEAKIIDLGIAKTTETQADLYSGVFGSIPYIDPKRLENYLYEYNEKSDIYSLGVLMWELSSGKPPFTNKIISRNLLLIDLINGLREEPVPGTPDEYLKLYKLCWDDDPDVRPTIYEVLNTLVRLGRMRGIQGFRDIRYEDNDMQE</sequence>
<dbReference type="Pfam" id="PF07714">
    <property type="entry name" value="PK_Tyr_Ser-Thr"/>
    <property type="match status" value="1"/>
</dbReference>
<organism evidence="2 3">
    <name type="scientific">Rhizophagus irregularis</name>
    <dbReference type="NCBI Taxonomy" id="588596"/>
    <lineage>
        <taxon>Eukaryota</taxon>
        <taxon>Fungi</taxon>
        <taxon>Fungi incertae sedis</taxon>
        <taxon>Mucoromycota</taxon>
        <taxon>Glomeromycotina</taxon>
        <taxon>Glomeromycetes</taxon>
        <taxon>Glomerales</taxon>
        <taxon>Glomeraceae</taxon>
        <taxon>Rhizophagus</taxon>
    </lineage>
</organism>
<dbReference type="VEuPathDB" id="FungiDB:RhiirFUN_024583"/>
<evidence type="ECO:0000259" key="1">
    <source>
        <dbReference type="PROSITE" id="PS50011"/>
    </source>
</evidence>
<dbReference type="EMBL" id="LLXJ01000395">
    <property type="protein sequence ID" value="PKC10255.1"/>
    <property type="molecule type" value="Genomic_DNA"/>
</dbReference>
<feature type="domain" description="Protein kinase" evidence="1">
    <location>
        <begin position="1"/>
        <end position="182"/>
    </location>
</feature>
<evidence type="ECO:0000313" key="2">
    <source>
        <dbReference type="EMBL" id="PKC10255.1"/>
    </source>
</evidence>
<keyword evidence="2" id="KW-0808">Transferase</keyword>
<dbReference type="GO" id="GO:0005524">
    <property type="term" value="F:ATP binding"/>
    <property type="evidence" value="ECO:0007669"/>
    <property type="project" value="InterPro"/>
</dbReference>
<protein>
    <submittedName>
        <fullName evidence="2">Kinase-like protein</fullName>
    </submittedName>
</protein>
<evidence type="ECO:0000313" key="3">
    <source>
        <dbReference type="Proteomes" id="UP000232722"/>
    </source>
</evidence>
<dbReference type="Proteomes" id="UP000232722">
    <property type="component" value="Unassembled WGS sequence"/>
</dbReference>
<proteinExistence type="predicted"/>
<dbReference type="GO" id="GO:0004674">
    <property type="term" value="F:protein serine/threonine kinase activity"/>
    <property type="evidence" value="ECO:0007669"/>
    <property type="project" value="TreeGrafter"/>
</dbReference>
<reference evidence="2 3" key="1">
    <citation type="submission" date="2016-04" db="EMBL/GenBank/DDBJ databases">
        <title>Genome analyses suggest a sexual origin of heterokaryosis in a supposedly ancient asexual fungus.</title>
        <authorList>
            <person name="Ropars J."/>
            <person name="Sedzielewska K."/>
            <person name="Noel J."/>
            <person name="Charron P."/>
            <person name="Farinelli L."/>
            <person name="Marton T."/>
            <person name="Kruger M."/>
            <person name="Pelin A."/>
            <person name="Brachmann A."/>
            <person name="Corradi N."/>
        </authorList>
    </citation>
    <scope>NUCLEOTIDE SEQUENCE [LARGE SCALE GENOMIC DNA]</scope>
    <source>
        <strain evidence="2 3">A5</strain>
    </source>
</reference>
<dbReference type="VEuPathDB" id="FungiDB:FUN_001366"/>